<gene>
    <name evidence="2" type="primary">LOC104756144</name>
</gene>
<evidence type="ECO:0000313" key="1">
    <source>
        <dbReference type="Proteomes" id="UP000694864"/>
    </source>
</evidence>
<keyword evidence="1" id="KW-1185">Reference proteome</keyword>
<dbReference type="Proteomes" id="UP000694864">
    <property type="component" value="Chromosome 17"/>
</dbReference>
<organism evidence="1 2">
    <name type="scientific">Camelina sativa</name>
    <name type="common">False flax</name>
    <name type="synonym">Myagrum sativum</name>
    <dbReference type="NCBI Taxonomy" id="90675"/>
    <lineage>
        <taxon>Eukaryota</taxon>
        <taxon>Viridiplantae</taxon>
        <taxon>Streptophyta</taxon>
        <taxon>Embryophyta</taxon>
        <taxon>Tracheophyta</taxon>
        <taxon>Spermatophyta</taxon>
        <taxon>Magnoliopsida</taxon>
        <taxon>eudicotyledons</taxon>
        <taxon>Gunneridae</taxon>
        <taxon>Pentapetalae</taxon>
        <taxon>rosids</taxon>
        <taxon>malvids</taxon>
        <taxon>Brassicales</taxon>
        <taxon>Brassicaceae</taxon>
        <taxon>Camelineae</taxon>
        <taxon>Camelina</taxon>
    </lineage>
</organism>
<sequence length="79" mass="8793">MFSVLGTPTEQQWLGVTSLINWNSFPDWHPKDQGSAFPSLSPQGVDLLTKLLKLNPAERISAKAALDHSYFDSLDKSTF</sequence>
<reference evidence="1" key="1">
    <citation type="journal article" date="2014" name="Nat. Commun.">
        <title>The emerging biofuel crop Camelina sativa retains a highly undifferentiated hexaploid genome structure.</title>
        <authorList>
            <person name="Kagale S."/>
            <person name="Koh C."/>
            <person name="Nixon J."/>
            <person name="Bollina V."/>
            <person name="Clarke W.E."/>
            <person name="Tuteja R."/>
            <person name="Spillane C."/>
            <person name="Robinson S.J."/>
            <person name="Links M.G."/>
            <person name="Clarke C."/>
            <person name="Higgins E.E."/>
            <person name="Huebert T."/>
            <person name="Sharpe A.G."/>
            <person name="Parkin I.A."/>
        </authorList>
    </citation>
    <scope>NUCLEOTIDE SEQUENCE [LARGE SCALE GENOMIC DNA]</scope>
    <source>
        <strain evidence="1">cv. DH55</strain>
    </source>
</reference>
<reference evidence="2" key="2">
    <citation type="submission" date="2025-08" db="UniProtKB">
        <authorList>
            <consortium name="RefSeq"/>
        </authorList>
    </citation>
    <scope>IDENTIFICATION</scope>
    <source>
        <tissue evidence="2">Leaf</tissue>
    </source>
</reference>
<dbReference type="InterPro" id="IPR011009">
    <property type="entry name" value="Kinase-like_dom_sf"/>
</dbReference>
<name>A0ABM0WW09_CAMSA</name>
<evidence type="ECO:0000313" key="2">
    <source>
        <dbReference type="RefSeq" id="XP_010476973.1"/>
    </source>
</evidence>
<proteinExistence type="predicted"/>
<accession>A0ABM0WW09</accession>
<dbReference type="GeneID" id="104756144"/>
<dbReference type="SUPFAM" id="SSF56112">
    <property type="entry name" value="Protein kinase-like (PK-like)"/>
    <property type="match status" value="1"/>
</dbReference>
<dbReference type="Gene3D" id="1.10.510.10">
    <property type="entry name" value="Transferase(Phosphotransferase) domain 1"/>
    <property type="match status" value="1"/>
</dbReference>
<protein>
    <submittedName>
        <fullName evidence="2">Cyclin-dependent kinase B1-1-like</fullName>
    </submittedName>
</protein>
<dbReference type="RefSeq" id="XP_010476973.1">
    <property type="nucleotide sequence ID" value="XM_010478671.2"/>
</dbReference>